<proteinExistence type="predicted"/>
<dbReference type="InterPro" id="IPR032675">
    <property type="entry name" value="LRR_dom_sf"/>
</dbReference>
<evidence type="ECO:0000313" key="2">
    <source>
        <dbReference type="EMBL" id="GES87906.1"/>
    </source>
</evidence>
<reference evidence="2" key="2">
    <citation type="submission" date="2019-10" db="EMBL/GenBank/DDBJ databases">
        <title>Conservation and host-specific expression of non-tandemly repeated heterogenous ribosome RNA gene in arbuscular mycorrhizal fungi.</title>
        <authorList>
            <person name="Maeda T."/>
            <person name="Kobayashi Y."/>
            <person name="Nakagawa T."/>
            <person name="Ezawa T."/>
            <person name="Yamaguchi K."/>
            <person name="Bino T."/>
            <person name="Nishimoto Y."/>
            <person name="Shigenobu S."/>
            <person name="Kawaguchi M."/>
        </authorList>
    </citation>
    <scope>NUCLEOTIDE SEQUENCE</scope>
    <source>
        <strain evidence="2">HR1</strain>
    </source>
</reference>
<comment type="caution">
    <text evidence="1">The sequence shown here is derived from an EMBL/GenBank/DDBJ whole genome shotgun (WGS) entry which is preliminary data.</text>
</comment>
<dbReference type="AlphaFoldDB" id="A0A2Z6QUF0"/>
<dbReference type="Proteomes" id="UP000247702">
    <property type="component" value="Unassembled WGS sequence"/>
</dbReference>
<organism evidence="1 3">
    <name type="scientific">Rhizophagus clarus</name>
    <dbReference type="NCBI Taxonomy" id="94130"/>
    <lineage>
        <taxon>Eukaryota</taxon>
        <taxon>Fungi</taxon>
        <taxon>Fungi incertae sedis</taxon>
        <taxon>Mucoromycota</taxon>
        <taxon>Glomeromycotina</taxon>
        <taxon>Glomeromycetes</taxon>
        <taxon>Glomerales</taxon>
        <taxon>Glomeraceae</taxon>
        <taxon>Rhizophagus</taxon>
    </lineage>
</organism>
<keyword evidence="3" id="KW-1185">Reference proteome</keyword>
<dbReference type="EMBL" id="BEXD01000614">
    <property type="protein sequence ID" value="GBB88904.1"/>
    <property type="molecule type" value="Genomic_DNA"/>
</dbReference>
<evidence type="ECO:0000313" key="3">
    <source>
        <dbReference type="Proteomes" id="UP000247702"/>
    </source>
</evidence>
<protein>
    <recommendedName>
        <fullName evidence="4">F-box domain-containing protein</fullName>
    </recommendedName>
</protein>
<evidence type="ECO:0000313" key="1">
    <source>
        <dbReference type="EMBL" id="GBB88904.1"/>
    </source>
</evidence>
<dbReference type="Gene3D" id="3.80.10.10">
    <property type="entry name" value="Ribonuclease Inhibitor"/>
    <property type="match status" value="1"/>
</dbReference>
<dbReference type="EMBL" id="BLAL01000172">
    <property type="protein sequence ID" value="GES87906.1"/>
    <property type="molecule type" value="Genomic_DNA"/>
</dbReference>
<sequence>MFVTLSDRIISLEKPMKDPLFDYISYCRYINYIYIENVTRMLIENRRKLNIVFNEKYEEYFDYNLYENIWCLFMKKCNNVEYLKLPQNINISRLPGSQQCLRWLNELECEISREMNQSSISQNFIGLVNHCHNLSKIIIKPLDKDDKGLATLIKVQNNLKEINLFTNQHVENLKFINQALLIKSNSLEILSLKGDFYFSSNNSFLASLHNLKQLHIKFTTYNNIDFLLGLTVLPKLEFFVIHLNYYSFEISLDCFSKLISTTKGFLQKFEIINATRPPSKIIGLKLFIQSIINFCPLINHVKIWYISDLLNDFKQLLISAEYLISIEVDFLKAHISENYDIDDYNIDRKLQTKLLLDALITWSSINLNSLYFNDLWWLLPQELTYFLDLWKKRNIKLTLKIKTNVKEDLQPYLVVIDKFIKDGVLTDDSGKWIKEFPF</sequence>
<accession>A0A2Z6QUF0</accession>
<name>A0A2Z6QUF0_9GLOM</name>
<reference evidence="1 3" key="1">
    <citation type="submission" date="2017-11" db="EMBL/GenBank/DDBJ databases">
        <title>The genome of Rhizophagus clarus HR1 reveals common genetic basis of auxotrophy among arbuscular mycorrhizal fungi.</title>
        <authorList>
            <person name="Kobayashi Y."/>
        </authorList>
    </citation>
    <scope>NUCLEOTIDE SEQUENCE [LARGE SCALE GENOMIC DNA]</scope>
    <source>
        <strain evidence="1 3">HR1</strain>
    </source>
</reference>
<dbReference type="Proteomes" id="UP000615446">
    <property type="component" value="Unassembled WGS sequence"/>
</dbReference>
<dbReference type="SUPFAM" id="SSF52047">
    <property type="entry name" value="RNI-like"/>
    <property type="match status" value="1"/>
</dbReference>
<gene>
    <name evidence="2" type="ORF">RCL2_001487500</name>
    <name evidence="1" type="ORF">RclHR1_15500003</name>
</gene>
<evidence type="ECO:0008006" key="4">
    <source>
        <dbReference type="Google" id="ProtNLM"/>
    </source>
</evidence>
<dbReference type="OrthoDB" id="2330884at2759"/>